<dbReference type="InterPro" id="IPR011059">
    <property type="entry name" value="Metal-dep_hydrolase_composite"/>
</dbReference>
<dbReference type="InterPro" id="IPR051781">
    <property type="entry name" value="Metallo-dep_Hydrolase"/>
</dbReference>
<gene>
    <name evidence="2" type="ORF">ACFO4R_06295</name>
</gene>
<dbReference type="InterPro" id="IPR032466">
    <property type="entry name" value="Metal_Hydrolase"/>
</dbReference>
<feature type="domain" description="Amidohydrolase-related" evidence="1">
    <location>
        <begin position="47"/>
        <end position="373"/>
    </location>
</feature>
<dbReference type="RefSeq" id="WP_379788205.1">
    <property type="nucleotide sequence ID" value="NZ_JBHSHL010000022.1"/>
</dbReference>
<sequence length="388" mass="42606">MKFLNAQVFDTQRGEFVKEDFVVSEKKFAPLKEAGQASQEIDLEGYYVTPGLIDAHSHLGMWEENLGVEGEDGNEITDPITPNLRAVDGINPMDVAFEKALKGGVTTVSSGPGSANVIGGQFAILKTFGRSIDDMILRGSSSMKCAFGENPKRCYGSHNKTPMTRMAIAALLRDTLEGTRDYIKRQEEASDYGSRPAYNSKMEAMIPVIKGELPLKVHAHRADDILTAIRIIKEFGLKASLDHCTEGHLISDYIKDSGLPVVVGPTFGFNTKVELCNKTFDTPKKLYEAGIPFAIMTDHPVHPQSSLIFWAILSHKAGLPKGEALKAITINPAVILGIEDRVGTIKDGKDADFVVWDRDPMDIYARVVGVWIDGVNVFSEEGRCFLKK</sequence>
<reference evidence="3" key="1">
    <citation type="journal article" date="2019" name="Int. J. Syst. Evol. Microbiol.">
        <title>The Global Catalogue of Microorganisms (GCM) 10K type strain sequencing project: providing services to taxonomists for standard genome sequencing and annotation.</title>
        <authorList>
            <consortium name="The Broad Institute Genomics Platform"/>
            <consortium name="The Broad Institute Genome Sequencing Center for Infectious Disease"/>
            <person name="Wu L."/>
            <person name="Ma J."/>
        </authorList>
    </citation>
    <scope>NUCLEOTIDE SEQUENCE [LARGE SCALE GENOMIC DNA]</scope>
    <source>
        <strain evidence="3">CCUG 46385</strain>
    </source>
</reference>
<evidence type="ECO:0000259" key="1">
    <source>
        <dbReference type="Pfam" id="PF01979"/>
    </source>
</evidence>
<dbReference type="PANTHER" id="PTHR43135:SF3">
    <property type="entry name" value="ALPHA-D-RIBOSE 1-METHYLPHOSPHONATE 5-TRIPHOSPHATE DIPHOSPHATASE"/>
    <property type="match status" value="1"/>
</dbReference>
<evidence type="ECO:0000313" key="3">
    <source>
        <dbReference type="Proteomes" id="UP001595916"/>
    </source>
</evidence>
<comment type="caution">
    <text evidence="2">The sequence shown here is derived from an EMBL/GenBank/DDBJ whole genome shotgun (WGS) entry which is preliminary data.</text>
</comment>
<keyword evidence="3" id="KW-1185">Reference proteome</keyword>
<accession>A0ABV9QM04</accession>
<dbReference type="SUPFAM" id="SSF51338">
    <property type="entry name" value="Composite domain of metallo-dependent hydrolases"/>
    <property type="match status" value="1"/>
</dbReference>
<dbReference type="SUPFAM" id="SSF51556">
    <property type="entry name" value="Metallo-dependent hydrolases"/>
    <property type="match status" value="1"/>
</dbReference>
<organism evidence="2 3">
    <name type="scientific">Filifactor villosus</name>
    <dbReference type="NCBI Taxonomy" id="29374"/>
    <lineage>
        <taxon>Bacteria</taxon>
        <taxon>Bacillati</taxon>
        <taxon>Bacillota</taxon>
        <taxon>Clostridia</taxon>
        <taxon>Peptostreptococcales</taxon>
        <taxon>Filifactoraceae</taxon>
        <taxon>Filifactor</taxon>
    </lineage>
</organism>
<dbReference type="Proteomes" id="UP001595916">
    <property type="component" value="Unassembled WGS sequence"/>
</dbReference>
<proteinExistence type="predicted"/>
<evidence type="ECO:0000313" key="2">
    <source>
        <dbReference type="EMBL" id="MFC4804691.1"/>
    </source>
</evidence>
<dbReference type="Pfam" id="PF01979">
    <property type="entry name" value="Amidohydro_1"/>
    <property type="match status" value="1"/>
</dbReference>
<dbReference type="InterPro" id="IPR006680">
    <property type="entry name" value="Amidohydro-rel"/>
</dbReference>
<dbReference type="CDD" id="cd01309">
    <property type="entry name" value="Met_dep_hydrolase_C"/>
    <property type="match status" value="1"/>
</dbReference>
<dbReference type="PANTHER" id="PTHR43135">
    <property type="entry name" value="ALPHA-D-RIBOSE 1-METHYLPHOSPHONATE 5-TRIPHOSPHATE DIPHOSPHATASE"/>
    <property type="match status" value="1"/>
</dbReference>
<protein>
    <submittedName>
        <fullName evidence="2">Amidohydrolase family protein</fullName>
    </submittedName>
</protein>
<dbReference type="Gene3D" id="3.20.20.140">
    <property type="entry name" value="Metal-dependent hydrolases"/>
    <property type="match status" value="1"/>
</dbReference>
<name>A0ABV9QM04_9FIRM</name>
<dbReference type="EMBL" id="JBHSHL010000022">
    <property type="protein sequence ID" value="MFC4804691.1"/>
    <property type="molecule type" value="Genomic_DNA"/>
</dbReference>